<dbReference type="InterPro" id="IPR010987">
    <property type="entry name" value="Glutathione-S-Trfase_C-like"/>
</dbReference>
<dbReference type="InterPro" id="IPR036282">
    <property type="entry name" value="Glutathione-S-Trfase_C_sf"/>
</dbReference>
<dbReference type="SUPFAM" id="SSF52833">
    <property type="entry name" value="Thioredoxin-like"/>
    <property type="match status" value="1"/>
</dbReference>
<sequence>MIDLYTWTTPNGRKVSILLEELGVPYTAHAIDITKDEQFAPDFLKIAPNNRIPAIVDHETGIQMMETGAIMMYLANKFQKFQCEGDEYWRMVEWLMWQMGGLGPMLGQAHYFLKYNKGQSEAAEKRYATEAQRLYTVLNTRLDGRDFIAGAGRGTYSIADMACWPWVSRFEWHEVDLNAFSNIKDWYVRIAARPAVQAGYNVPKFTTDIPMP</sequence>
<dbReference type="OrthoDB" id="9803562at2"/>
<evidence type="ECO:0000313" key="3">
    <source>
        <dbReference type="Proteomes" id="UP000064920"/>
    </source>
</evidence>
<dbReference type="SFLD" id="SFLDS00019">
    <property type="entry name" value="Glutathione_Transferase_(cytos"/>
    <property type="match status" value="1"/>
</dbReference>
<evidence type="ECO:0000256" key="1">
    <source>
        <dbReference type="RuleBase" id="RU003494"/>
    </source>
</evidence>
<dbReference type="EC" id="2.5.1.18" evidence="2"/>
<dbReference type="SUPFAM" id="SSF47616">
    <property type="entry name" value="GST C-terminal domain-like"/>
    <property type="match status" value="1"/>
</dbReference>
<dbReference type="InterPro" id="IPR004046">
    <property type="entry name" value="GST_C"/>
</dbReference>
<dbReference type="AlphaFoldDB" id="A0A0N9ZFE0"/>
<dbReference type="EMBL" id="CP012023">
    <property type="protein sequence ID" value="ALI54344.1"/>
    <property type="molecule type" value="Genomic_DNA"/>
</dbReference>
<dbReference type="Gene3D" id="1.20.1050.10">
    <property type="match status" value="1"/>
</dbReference>
<proteinExistence type="inferred from homology"/>
<dbReference type="Proteomes" id="UP000064920">
    <property type="component" value="Chromosome"/>
</dbReference>
<dbReference type="PROSITE" id="PS50405">
    <property type="entry name" value="GST_CTER"/>
    <property type="match status" value="1"/>
</dbReference>
<comment type="similarity">
    <text evidence="1">Belongs to the GST superfamily.</text>
</comment>
<dbReference type="InterPro" id="IPR004045">
    <property type="entry name" value="Glutathione_S-Trfase_N"/>
</dbReference>
<protein>
    <submittedName>
        <fullName evidence="2">Glutathione S-transferase</fullName>
        <ecNumber evidence="2">2.5.1.18</ecNumber>
    </submittedName>
</protein>
<dbReference type="PANTHER" id="PTHR44051:SF8">
    <property type="entry name" value="GLUTATHIONE S-TRANSFERASE GSTA"/>
    <property type="match status" value="1"/>
</dbReference>
<evidence type="ECO:0000313" key="2">
    <source>
        <dbReference type="EMBL" id="ALI54344.1"/>
    </source>
</evidence>
<dbReference type="KEGG" id="cmar:IMCC12053_395"/>
<accession>A0A0N9ZFE0</accession>
<dbReference type="SFLD" id="SFLDG01151">
    <property type="entry name" value="Main.2:_Nu-like"/>
    <property type="match status" value="1"/>
</dbReference>
<dbReference type="InterPro" id="IPR036249">
    <property type="entry name" value="Thioredoxin-like_sf"/>
</dbReference>
<keyword evidence="2" id="KW-0808">Transferase</keyword>
<dbReference type="Gene3D" id="3.40.30.10">
    <property type="entry name" value="Glutaredoxin"/>
    <property type="match status" value="1"/>
</dbReference>
<dbReference type="InterPro" id="IPR040079">
    <property type="entry name" value="Glutathione_S-Trfase"/>
</dbReference>
<organism evidence="2 3">
    <name type="scientific">Celeribacter marinus</name>
    <dbReference type="NCBI Taxonomy" id="1397108"/>
    <lineage>
        <taxon>Bacteria</taxon>
        <taxon>Pseudomonadati</taxon>
        <taxon>Pseudomonadota</taxon>
        <taxon>Alphaproteobacteria</taxon>
        <taxon>Rhodobacterales</taxon>
        <taxon>Roseobacteraceae</taxon>
        <taxon>Celeribacter</taxon>
    </lineage>
</organism>
<dbReference type="GO" id="GO:0004364">
    <property type="term" value="F:glutathione transferase activity"/>
    <property type="evidence" value="ECO:0007669"/>
    <property type="project" value="UniProtKB-EC"/>
</dbReference>
<dbReference type="PATRIC" id="fig|1397108.4.peg.410"/>
<dbReference type="RefSeq" id="WP_062215221.1">
    <property type="nucleotide sequence ID" value="NZ_CP012023.1"/>
</dbReference>
<reference evidence="2 3" key="1">
    <citation type="submission" date="2015-05" db="EMBL/GenBank/DDBJ databases">
        <authorList>
            <person name="Wang D.B."/>
            <person name="Wang M."/>
        </authorList>
    </citation>
    <scope>NUCLEOTIDE SEQUENCE [LARGE SCALE GENOMIC DNA]</scope>
    <source>
        <strain evidence="2 3">IMCC 12053</strain>
    </source>
</reference>
<dbReference type="Pfam" id="PF00043">
    <property type="entry name" value="GST_C"/>
    <property type="match status" value="1"/>
</dbReference>
<keyword evidence="3" id="KW-1185">Reference proteome</keyword>
<dbReference type="Pfam" id="PF02798">
    <property type="entry name" value="GST_N"/>
    <property type="match status" value="1"/>
</dbReference>
<dbReference type="PANTHER" id="PTHR44051">
    <property type="entry name" value="GLUTATHIONE S-TRANSFERASE-RELATED"/>
    <property type="match status" value="1"/>
</dbReference>
<dbReference type="PROSITE" id="PS50404">
    <property type="entry name" value="GST_NTER"/>
    <property type="match status" value="1"/>
</dbReference>
<dbReference type="STRING" id="1397108.IMCC12053_395"/>
<dbReference type="CDD" id="cd03048">
    <property type="entry name" value="GST_N_Ure2p_like"/>
    <property type="match status" value="1"/>
</dbReference>
<name>A0A0N9ZFE0_9RHOB</name>
<gene>
    <name evidence="2" type="ORF">IMCC12053_395</name>
</gene>
<dbReference type="SFLD" id="SFLDG00358">
    <property type="entry name" value="Main_(cytGST)"/>
    <property type="match status" value="1"/>
</dbReference>